<reference evidence="1 2" key="1">
    <citation type="journal article" date="2024" name="BMC Genomics">
        <title>De novo assembly and annotation of Popillia japonica's genome with initial clues to its potential as an invasive pest.</title>
        <authorList>
            <person name="Cucini C."/>
            <person name="Boschi S."/>
            <person name="Funari R."/>
            <person name="Cardaioli E."/>
            <person name="Iannotti N."/>
            <person name="Marturano G."/>
            <person name="Paoli F."/>
            <person name="Bruttini M."/>
            <person name="Carapelli A."/>
            <person name="Frati F."/>
            <person name="Nardi F."/>
        </authorList>
    </citation>
    <scope>NUCLEOTIDE SEQUENCE [LARGE SCALE GENOMIC DNA]</scope>
    <source>
        <strain evidence="1">DMR45628</strain>
    </source>
</reference>
<comment type="caution">
    <text evidence="1">The sequence shown here is derived from an EMBL/GenBank/DDBJ whole genome shotgun (WGS) entry which is preliminary data.</text>
</comment>
<dbReference type="EMBL" id="JASPKY010000581">
    <property type="protein sequence ID" value="KAK9692456.1"/>
    <property type="molecule type" value="Genomic_DNA"/>
</dbReference>
<accession>A0AAW1ISB7</accession>
<proteinExistence type="predicted"/>
<sequence length="231" mass="27257">MAEDKVIGGWEVINDEEDCQWSYKETGLVSNHNKIRRFSDRGPNTLKEESIYRDNTLSPKQRVIKQTLKTIAKYTNTKTMKGEERESNSAKSQNLREILKRRLRDKVEQEMQHLQRLLDFITEDGGGWNVQNGELMRISVLPKKKEGFNRNREYLSEVNQGKGKDVRNQPLKVERNSNTMKFVRSKPRQRKGCKESTFKGGTEQQYDEMERMISLICRIMTKWKHILEDEN</sequence>
<protein>
    <submittedName>
        <fullName evidence="1">Uncharacterized protein</fullName>
    </submittedName>
</protein>
<organism evidence="1 2">
    <name type="scientific">Popillia japonica</name>
    <name type="common">Japanese beetle</name>
    <dbReference type="NCBI Taxonomy" id="7064"/>
    <lineage>
        <taxon>Eukaryota</taxon>
        <taxon>Metazoa</taxon>
        <taxon>Ecdysozoa</taxon>
        <taxon>Arthropoda</taxon>
        <taxon>Hexapoda</taxon>
        <taxon>Insecta</taxon>
        <taxon>Pterygota</taxon>
        <taxon>Neoptera</taxon>
        <taxon>Endopterygota</taxon>
        <taxon>Coleoptera</taxon>
        <taxon>Polyphaga</taxon>
        <taxon>Scarabaeiformia</taxon>
        <taxon>Scarabaeidae</taxon>
        <taxon>Rutelinae</taxon>
        <taxon>Popillia</taxon>
    </lineage>
</organism>
<evidence type="ECO:0000313" key="2">
    <source>
        <dbReference type="Proteomes" id="UP001458880"/>
    </source>
</evidence>
<evidence type="ECO:0000313" key="1">
    <source>
        <dbReference type="EMBL" id="KAK9692456.1"/>
    </source>
</evidence>
<gene>
    <name evidence="1" type="ORF">QE152_g35157</name>
</gene>
<keyword evidence="2" id="KW-1185">Reference proteome</keyword>
<dbReference type="Proteomes" id="UP001458880">
    <property type="component" value="Unassembled WGS sequence"/>
</dbReference>
<dbReference type="AlphaFoldDB" id="A0AAW1ISB7"/>
<name>A0AAW1ISB7_POPJA</name>